<comment type="catalytic activity">
    <reaction evidence="12 13">
        <text>DNA(n) + a 2'-deoxyribonucleoside 5'-triphosphate = DNA(n+1) + diphosphate</text>
        <dbReference type="Rhea" id="RHEA:22508"/>
        <dbReference type="Rhea" id="RHEA-COMP:17339"/>
        <dbReference type="Rhea" id="RHEA-COMP:17340"/>
        <dbReference type="ChEBI" id="CHEBI:33019"/>
        <dbReference type="ChEBI" id="CHEBI:61560"/>
        <dbReference type="ChEBI" id="CHEBI:173112"/>
        <dbReference type="EC" id="2.7.7.49"/>
    </reaction>
</comment>
<evidence type="ECO:0000256" key="11">
    <source>
        <dbReference type="ARBA" id="ARBA00023242"/>
    </source>
</evidence>
<keyword evidence="6 13" id="KW-0548">Nucleotidyltransferase</keyword>
<dbReference type="PROSITE" id="PS50878">
    <property type="entry name" value="RT_POL"/>
    <property type="match status" value="1"/>
</dbReference>
<dbReference type="SMART" id="SM00975">
    <property type="entry name" value="Telomerase_RBD"/>
    <property type="match status" value="1"/>
</dbReference>
<dbReference type="GO" id="GO:0042162">
    <property type="term" value="F:telomeric DNA binding"/>
    <property type="evidence" value="ECO:0007669"/>
    <property type="project" value="TreeGrafter"/>
</dbReference>
<dbReference type="Proteomes" id="UP000298061">
    <property type="component" value="Unassembled WGS sequence"/>
</dbReference>
<organism evidence="16 17">
    <name type="scientific">Hericium alpestre</name>
    <dbReference type="NCBI Taxonomy" id="135208"/>
    <lineage>
        <taxon>Eukaryota</taxon>
        <taxon>Fungi</taxon>
        <taxon>Dikarya</taxon>
        <taxon>Basidiomycota</taxon>
        <taxon>Agaricomycotina</taxon>
        <taxon>Agaricomycetes</taxon>
        <taxon>Russulales</taxon>
        <taxon>Hericiaceae</taxon>
        <taxon>Hericium</taxon>
    </lineage>
</organism>
<evidence type="ECO:0000256" key="2">
    <source>
        <dbReference type="ARBA" id="ARBA00012493"/>
    </source>
</evidence>
<sequence length="708" mass="80537">MSRPSSISANILRAYYSNVADLHTYLGNIIALPSDCPTDDAVLRPTDSAKFREFAAGSYVASNIPYVDLPGGGRARFSVVEPYVYMHDLIDRAQEKLLNNKVKVKNVITEGYRLNKGEGHIGRTRVGVSNLFVNTNITALQCPEWERLLPRIGEDAMFHLLTETCVFVPLPNDCLCQLTGEPIVSHKVPFPSGSRMASILPSTESATRLDAKRGSHSTIEERSLKRPRIASDRDETRGPVEIVFSRARLFYARPSYVPHTTFIVAGLPLQHIFNRLRPSYGPTKKTKMGMTKQDIERAQMEDARHLAKYIFPRQYGLSNAFTPTSTPRWGAGKLPDYADREDEIKGKSLKTPKRFACGYNEVFRYAVLVTKAVIPKALWGSDENFKVMMNSVKDFVTFRRFETVSLHHVLQGLSTISCKWLAPDASTSTGKRHLPASDNLKRRELLEEFVFWYFNSFLLPLLRTTFYVTESSAFRNRTLYFRQDDWHVLCAPLVDRLTGSTFLKLGQTEAEEILRQRVLGSSFVRLLPKDTGVRPIVNLSRKESQQAAAFLILTYEREARPELVGSAVFGLNEIHRRLKSFKAHLLSTHSPAHLPKLYFVKVDVQACFDTIEQKRLLQILKDAITEDSYMLQRYGKVNQTAGKIQRKFIKRAIPSGKFCLLESTLASSDRSQMTILISCDMLRNWRDYYDMPSSSIKSITGRRQKNQF</sequence>
<evidence type="ECO:0000256" key="9">
    <source>
        <dbReference type="ARBA" id="ARBA00022895"/>
    </source>
</evidence>
<evidence type="ECO:0000256" key="14">
    <source>
        <dbReference type="SAM" id="MobiDB-lite"/>
    </source>
</evidence>
<dbReference type="GO" id="GO:0046872">
    <property type="term" value="F:metal ion binding"/>
    <property type="evidence" value="ECO:0007669"/>
    <property type="project" value="UniProtKB-KW"/>
</dbReference>
<dbReference type="Gene3D" id="1.10.132.70">
    <property type="match status" value="1"/>
</dbReference>
<accession>A0A4Y9ZVY2</accession>
<dbReference type="EMBL" id="SFCI01000759">
    <property type="protein sequence ID" value="TFY78051.1"/>
    <property type="molecule type" value="Genomic_DNA"/>
</dbReference>
<dbReference type="OrthoDB" id="289721at2759"/>
<evidence type="ECO:0000256" key="5">
    <source>
        <dbReference type="ARBA" id="ARBA00022679"/>
    </source>
</evidence>
<reference evidence="16 17" key="1">
    <citation type="submission" date="2019-02" db="EMBL/GenBank/DDBJ databases">
        <title>Genome sequencing of the rare red list fungi Hericium alpestre (H. flagellum).</title>
        <authorList>
            <person name="Buettner E."/>
            <person name="Kellner H."/>
        </authorList>
    </citation>
    <scope>NUCLEOTIDE SEQUENCE [LARGE SCALE GENOMIC DNA]</scope>
    <source>
        <strain evidence="16 17">DSM 108284</strain>
    </source>
</reference>
<keyword evidence="8 13" id="KW-0460">Magnesium</keyword>
<evidence type="ECO:0000313" key="17">
    <source>
        <dbReference type="Proteomes" id="UP000298061"/>
    </source>
</evidence>
<comment type="caution">
    <text evidence="16">The sequence shown here is derived from an EMBL/GenBank/DDBJ whole genome shotgun (WGS) entry which is preliminary data.</text>
</comment>
<evidence type="ECO:0000256" key="3">
    <source>
        <dbReference type="ARBA" id="ARBA00016182"/>
    </source>
</evidence>
<keyword evidence="4 13" id="KW-0158">Chromosome</keyword>
<dbReference type="InterPro" id="IPR000477">
    <property type="entry name" value="RT_dom"/>
</dbReference>
<dbReference type="GO" id="GO:0007004">
    <property type="term" value="P:telomere maintenance via telomerase"/>
    <property type="evidence" value="ECO:0007669"/>
    <property type="project" value="TreeGrafter"/>
</dbReference>
<dbReference type="InterPro" id="IPR021891">
    <property type="entry name" value="Telomerase_RBD"/>
</dbReference>
<keyword evidence="11 13" id="KW-0539">Nucleus</keyword>
<gene>
    <name evidence="16" type="ORF">EWM64_g5960</name>
</gene>
<proteinExistence type="inferred from homology"/>
<protein>
    <recommendedName>
        <fullName evidence="3 13">Telomerase reverse transcriptase</fullName>
        <ecNumber evidence="2 13">2.7.7.49</ecNumber>
    </recommendedName>
    <alternativeName>
        <fullName evidence="13">Telomerase catalytic subunit</fullName>
    </alternativeName>
</protein>
<comment type="subcellular location">
    <subcellularLocation>
        <location evidence="13">Nucleus</location>
    </subcellularLocation>
    <subcellularLocation>
        <location evidence="13">Chromosome</location>
        <location evidence="13">Telomere</location>
    </subcellularLocation>
</comment>
<feature type="compositionally biased region" description="Basic and acidic residues" evidence="14">
    <location>
        <begin position="207"/>
        <end position="222"/>
    </location>
</feature>
<dbReference type="GO" id="GO:0000333">
    <property type="term" value="C:telomerase catalytic core complex"/>
    <property type="evidence" value="ECO:0007669"/>
    <property type="project" value="TreeGrafter"/>
</dbReference>
<evidence type="ECO:0000259" key="15">
    <source>
        <dbReference type="PROSITE" id="PS50878"/>
    </source>
</evidence>
<evidence type="ECO:0000256" key="4">
    <source>
        <dbReference type="ARBA" id="ARBA00022454"/>
    </source>
</evidence>
<feature type="domain" description="Reverse transcriptase" evidence="15">
    <location>
        <begin position="508"/>
        <end position="708"/>
    </location>
</feature>
<keyword evidence="10 13" id="KW-0695">RNA-directed DNA polymerase</keyword>
<keyword evidence="7 13" id="KW-0479">Metal-binding</keyword>
<dbReference type="PRINTS" id="PR01365">
    <property type="entry name" value="TELOMERASERT"/>
</dbReference>
<dbReference type="PANTHER" id="PTHR12066">
    <property type="entry name" value="TELOMERASE REVERSE TRANSCRIPTASE"/>
    <property type="match status" value="1"/>
</dbReference>
<dbReference type="PANTHER" id="PTHR12066:SF0">
    <property type="entry name" value="TELOMERASE REVERSE TRANSCRIPTASE"/>
    <property type="match status" value="1"/>
</dbReference>
<evidence type="ECO:0000256" key="12">
    <source>
        <dbReference type="ARBA" id="ARBA00048173"/>
    </source>
</evidence>
<evidence type="ECO:0000256" key="8">
    <source>
        <dbReference type="ARBA" id="ARBA00022842"/>
    </source>
</evidence>
<keyword evidence="17" id="KW-1185">Reference proteome</keyword>
<comment type="similarity">
    <text evidence="1 13">Belongs to the reverse transcriptase family. Telomerase subfamily.</text>
</comment>
<dbReference type="GO" id="GO:0070034">
    <property type="term" value="F:telomerase RNA binding"/>
    <property type="evidence" value="ECO:0007669"/>
    <property type="project" value="TreeGrafter"/>
</dbReference>
<evidence type="ECO:0000256" key="1">
    <source>
        <dbReference type="ARBA" id="ARBA00008001"/>
    </source>
</evidence>
<name>A0A4Y9ZVY2_9AGAM</name>
<feature type="region of interest" description="Disordered" evidence="14">
    <location>
        <begin position="202"/>
        <end position="222"/>
    </location>
</feature>
<comment type="function">
    <text evidence="13">Telomerase is a ribonucleoprotein enzyme essential for the replication of chromosome termini in most eukaryotes. It elongates telomeres. It is a reverse transcriptase that adds simple sequence repeats to chromosome ends by copying a template sequence within the RNA component of the enzyme.</text>
</comment>
<dbReference type="Pfam" id="PF12009">
    <property type="entry name" value="Telomerase_RBD"/>
    <property type="match status" value="1"/>
</dbReference>
<dbReference type="GO" id="GO:0000781">
    <property type="term" value="C:chromosome, telomeric region"/>
    <property type="evidence" value="ECO:0007669"/>
    <property type="project" value="UniProtKB-SubCell"/>
</dbReference>
<dbReference type="GO" id="GO:0003720">
    <property type="term" value="F:telomerase activity"/>
    <property type="evidence" value="ECO:0007669"/>
    <property type="project" value="InterPro"/>
</dbReference>
<keyword evidence="5 13" id="KW-0808">Transferase</keyword>
<dbReference type="InterPro" id="IPR003545">
    <property type="entry name" value="Telomerase_RT"/>
</dbReference>
<dbReference type="EC" id="2.7.7.49" evidence="2 13"/>
<dbReference type="AlphaFoldDB" id="A0A4Y9ZVY2"/>
<evidence type="ECO:0000256" key="10">
    <source>
        <dbReference type="ARBA" id="ARBA00022918"/>
    </source>
</evidence>
<keyword evidence="9 13" id="KW-0779">Telomere</keyword>
<evidence type="ECO:0000256" key="13">
    <source>
        <dbReference type="RuleBase" id="RU365061"/>
    </source>
</evidence>
<evidence type="ECO:0000256" key="6">
    <source>
        <dbReference type="ARBA" id="ARBA00022695"/>
    </source>
</evidence>
<evidence type="ECO:0000313" key="16">
    <source>
        <dbReference type="EMBL" id="TFY78051.1"/>
    </source>
</evidence>
<dbReference type="STRING" id="135208.A0A4Y9ZVY2"/>
<evidence type="ECO:0000256" key="7">
    <source>
        <dbReference type="ARBA" id="ARBA00022723"/>
    </source>
</evidence>